<name>A0A7E5A276_PANRE</name>
<keyword evidence="2" id="KW-1185">Reference proteome</keyword>
<proteinExistence type="predicted"/>
<accession>A0A7E5A276</accession>
<organism evidence="2 3">
    <name type="scientific">Panagrellus redivivus</name>
    <name type="common">Microworm</name>
    <dbReference type="NCBI Taxonomy" id="6233"/>
    <lineage>
        <taxon>Eukaryota</taxon>
        <taxon>Metazoa</taxon>
        <taxon>Ecdysozoa</taxon>
        <taxon>Nematoda</taxon>
        <taxon>Chromadorea</taxon>
        <taxon>Rhabditida</taxon>
        <taxon>Tylenchina</taxon>
        <taxon>Panagrolaimomorpha</taxon>
        <taxon>Panagrolaimoidea</taxon>
        <taxon>Panagrolaimidae</taxon>
        <taxon>Panagrellus</taxon>
    </lineage>
</organism>
<evidence type="ECO:0000256" key="1">
    <source>
        <dbReference type="SAM" id="Phobius"/>
    </source>
</evidence>
<dbReference type="WBParaSite" id="Pan_g9452.t1">
    <property type="protein sequence ID" value="Pan_g9452.t1"/>
    <property type="gene ID" value="Pan_g9452"/>
</dbReference>
<sequence>MLGAACTGPLGNASPYSFFVMFGLFMVSAVMIFSIQITQFWYRLAVTYTPGHRFRDFMAGKIRNLYLFNFVINLFLGFMVLCPVLLNIIDPFEAQRLYIEDFPALLALAQKYPSMTGYHPQLVNFTIELLLNLGVSLSFIFPLVGALAVAFFIRRMKVLKATESKKTYDMHYMLYK</sequence>
<keyword evidence="1" id="KW-1133">Transmembrane helix</keyword>
<reference evidence="3" key="2">
    <citation type="submission" date="2020-10" db="UniProtKB">
        <authorList>
            <consortium name="WormBaseParasite"/>
        </authorList>
    </citation>
    <scope>IDENTIFICATION</scope>
</reference>
<feature type="transmembrane region" description="Helical" evidence="1">
    <location>
        <begin position="65"/>
        <end position="89"/>
    </location>
</feature>
<feature type="transmembrane region" description="Helical" evidence="1">
    <location>
        <begin position="129"/>
        <end position="153"/>
    </location>
</feature>
<keyword evidence="1" id="KW-0472">Membrane</keyword>
<dbReference type="AlphaFoldDB" id="A0A7E5A276"/>
<keyword evidence="1" id="KW-0812">Transmembrane</keyword>
<dbReference type="Proteomes" id="UP000492821">
    <property type="component" value="Unassembled WGS sequence"/>
</dbReference>
<protein>
    <submittedName>
        <fullName evidence="3">DUF898 domain-containing protein</fullName>
    </submittedName>
</protein>
<evidence type="ECO:0000313" key="3">
    <source>
        <dbReference type="WBParaSite" id="Pan_g9452.t1"/>
    </source>
</evidence>
<reference evidence="2" key="1">
    <citation type="journal article" date="2013" name="Genetics">
        <title>The draft genome and transcriptome of Panagrellus redivivus are shaped by the harsh demands of a free-living lifestyle.</title>
        <authorList>
            <person name="Srinivasan J."/>
            <person name="Dillman A.R."/>
            <person name="Macchietto M.G."/>
            <person name="Heikkinen L."/>
            <person name="Lakso M."/>
            <person name="Fracchia K.M."/>
            <person name="Antoshechkin I."/>
            <person name="Mortazavi A."/>
            <person name="Wong G."/>
            <person name="Sternberg P.W."/>
        </authorList>
    </citation>
    <scope>NUCLEOTIDE SEQUENCE [LARGE SCALE GENOMIC DNA]</scope>
    <source>
        <strain evidence="2">MT8872</strain>
    </source>
</reference>
<evidence type="ECO:0000313" key="2">
    <source>
        <dbReference type="Proteomes" id="UP000492821"/>
    </source>
</evidence>
<feature type="transmembrane region" description="Helical" evidence="1">
    <location>
        <begin position="18"/>
        <end position="44"/>
    </location>
</feature>